<keyword evidence="3" id="KW-0472">Membrane</keyword>
<dbReference type="Pfam" id="PF04151">
    <property type="entry name" value="PPC"/>
    <property type="match status" value="1"/>
</dbReference>
<dbReference type="InterPro" id="IPR007280">
    <property type="entry name" value="Peptidase_C_arc/bac"/>
</dbReference>
<feature type="compositionally biased region" description="Low complexity" evidence="2">
    <location>
        <begin position="64"/>
        <end position="92"/>
    </location>
</feature>
<dbReference type="GO" id="GO:0005886">
    <property type="term" value="C:plasma membrane"/>
    <property type="evidence" value="ECO:0007669"/>
    <property type="project" value="UniProtKB-SubCell"/>
</dbReference>
<organism evidence="6 7">
    <name type="scientific">Halococcus thailandensis JCM 13552</name>
    <dbReference type="NCBI Taxonomy" id="1227457"/>
    <lineage>
        <taxon>Archaea</taxon>
        <taxon>Methanobacteriati</taxon>
        <taxon>Methanobacteriota</taxon>
        <taxon>Stenosarchaea group</taxon>
        <taxon>Halobacteria</taxon>
        <taxon>Halobacteriales</taxon>
        <taxon>Halococcaceae</taxon>
        <taxon>Halococcus</taxon>
    </lineage>
</organism>
<keyword evidence="7" id="KW-1185">Reference proteome</keyword>
<dbReference type="GO" id="GO:0030115">
    <property type="term" value="C:S-layer"/>
    <property type="evidence" value="ECO:0007669"/>
    <property type="project" value="UniProtKB-SubCell"/>
</dbReference>
<sequence>MLFFDLIGPDGETIDDTNIGRTSTRGQIATTVEESGTYYIDVHASSSGSEVPYSFDIQSPDDVSTPTPTETETPASTAPTNTSSATTPNETSVQEQSREEIEPNDAQDAATGLNSTKVDGEIGDEGDVDWYEFRVEENTEVSILFTADPSDTMLFFDLIGPDGETIDDTNIGRTSTRGQIATTVEESGTYYIDVHASSGGSEVPYSFTIHSPDDVSPPTATATQTSTQISTATQTSTATQNNTSGEVIADDETTATTTDDGDDGSGASGPGFGIVAALVALVAVVVLSVRR</sequence>
<feature type="domain" description="PGF-CTERM archaeal protein-sorting signal" evidence="5">
    <location>
        <begin position="270"/>
        <end position="291"/>
    </location>
</feature>
<evidence type="ECO:0000313" key="7">
    <source>
        <dbReference type="Proteomes" id="UP000011680"/>
    </source>
</evidence>
<feature type="region of interest" description="Disordered" evidence="2">
    <location>
        <begin position="49"/>
        <end position="124"/>
    </location>
</feature>
<feature type="transmembrane region" description="Helical" evidence="3">
    <location>
        <begin position="271"/>
        <end position="289"/>
    </location>
</feature>
<dbReference type="Gene3D" id="2.60.120.380">
    <property type="match status" value="2"/>
</dbReference>
<evidence type="ECO:0000256" key="3">
    <source>
        <dbReference type="SAM" id="Phobius"/>
    </source>
</evidence>
<feature type="region of interest" description="Disordered" evidence="2">
    <location>
        <begin position="205"/>
        <end position="266"/>
    </location>
</feature>
<accession>M0N1P7</accession>
<evidence type="ECO:0000313" key="6">
    <source>
        <dbReference type="EMBL" id="EMA50610.1"/>
    </source>
</evidence>
<protein>
    <recommendedName>
        <fullName evidence="8">Peptidase C-terminal archaeal/bacterial domain-containing protein</fullName>
    </recommendedName>
</protein>
<evidence type="ECO:0000256" key="2">
    <source>
        <dbReference type="SAM" id="MobiDB-lite"/>
    </source>
</evidence>
<name>M0N1P7_9EURY</name>
<evidence type="ECO:0000256" key="1">
    <source>
        <dbReference type="ARBA" id="ARBA00022729"/>
    </source>
</evidence>
<reference evidence="6 7" key="1">
    <citation type="journal article" date="2014" name="PLoS Genet.">
        <title>Phylogenetically driven sequencing of extremely halophilic archaea reveals strategies for static and dynamic osmo-response.</title>
        <authorList>
            <person name="Becker E.A."/>
            <person name="Seitzer P.M."/>
            <person name="Tritt A."/>
            <person name="Larsen D."/>
            <person name="Krusor M."/>
            <person name="Yao A.I."/>
            <person name="Wu D."/>
            <person name="Madern D."/>
            <person name="Eisen J.A."/>
            <person name="Darling A.E."/>
            <person name="Facciotti M.T."/>
        </authorList>
    </citation>
    <scope>NUCLEOTIDE SEQUENCE [LARGE SCALE GENOMIC DNA]</scope>
    <source>
        <strain evidence="6 7">JCM 13552</strain>
    </source>
</reference>
<dbReference type="SUPFAM" id="SSF89260">
    <property type="entry name" value="Collagen-binding domain"/>
    <property type="match status" value="1"/>
</dbReference>
<gene>
    <name evidence="6" type="ORF">C451_16265</name>
</gene>
<evidence type="ECO:0000259" key="4">
    <source>
        <dbReference type="Pfam" id="PF04151"/>
    </source>
</evidence>
<dbReference type="InterPro" id="IPR026371">
    <property type="entry name" value="PGF_CTERM"/>
</dbReference>
<comment type="caution">
    <text evidence="6">The sequence shown here is derived from an EMBL/GenBank/DDBJ whole genome shotgun (WGS) entry which is preliminary data.</text>
</comment>
<feature type="compositionally biased region" description="Acidic residues" evidence="2">
    <location>
        <begin position="248"/>
        <end position="263"/>
    </location>
</feature>
<keyword evidence="1" id="KW-0732">Signal</keyword>
<dbReference type="EMBL" id="AOMF01000168">
    <property type="protein sequence ID" value="EMA50610.1"/>
    <property type="molecule type" value="Genomic_DNA"/>
</dbReference>
<dbReference type="NCBIfam" id="TIGR04126">
    <property type="entry name" value="PGF_CTERM"/>
    <property type="match status" value="1"/>
</dbReference>
<dbReference type="Pfam" id="PF18204">
    <property type="entry name" value="PGF-CTERM"/>
    <property type="match status" value="1"/>
</dbReference>
<dbReference type="Proteomes" id="UP000011680">
    <property type="component" value="Unassembled WGS sequence"/>
</dbReference>
<keyword evidence="3" id="KW-0812">Transmembrane</keyword>
<proteinExistence type="predicted"/>
<dbReference type="AlphaFoldDB" id="M0N1P7"/>
<evidence type="ECO:0008006" key="8">
    <source>
        <dbReference type="Google" id="ProtNLM"/>
    </source>
</evidence>
<dbReference type="RefSeq" id="WP_007742126.1">
    <property type="nucleotide sequence ID" value="NZ_AOMF01000168.1"/>
</dbReference>
<feature type="domain" description="Peptidase C-terminal archaeal/bacterial" evidence="4">
    <location>
        <begin position="127"/>
        <end position="195"/>
    </location>
</feature>
<keyword evidence="3" id="KW-1133">Transmembrane helix</keyword>
<evidence type="ECO:0000259" key="5">
    <source>
        <dbReference type="Pfam" id="PF18204"/>
    </source>
</evidence>
<feature type="compositionally biased region" description="Low complexity" evidence="2">
    <location>
        <begin position="219"/>
        <end position="244"/>
    </location>
</feature>